<comment type="caution">
    <text evidence="2">The sequence shown here is derived from an EMBL/GenBank/DDBJ whole genome shotgun (WGS) entry which is preliminary data.</text>
</comment>
<feature type="compositionally biased region" description="Polar residues" evidence="1">
    <location>
        <begin position="62"/>
        <end position="75"/>
    </location>
</feature>
<sequence length="152" mass="15814">MRDVAVRSTQAVQRGRVPQMVSVSTQVQLQDLVSALQPSRRESGGAQRASSTRGLEVCAAAGTSQRSTETTQASLTVLKGRLPTKKPTPLQSTSSEEHLCGADSMEVCPADTEESGEAAANSKPLKQPVVPPTPLGRGKGSRHPVSAPGKGT</sequence>
<accession>A0A9D4PNY1</accession>
<name>A0A9D4PNY1_RHISA</name>
<keyword evidence="3" id="KW-1185">Reference proteome</keyword>
<dbReference type="EMBL" id="JABSTV010001252">
    <property type="protein sequence ID" value="KAH7947381.1"/>
    <property type="molecule type" value="Genomic_DNA"/>
</dbReference>
<reference evidence="2" key="1">
    <citation type="journal article" date="2020" name="Cell">
        <title>Large-Scale Comparative Analyses of Tick Genomes Elucidate Their Genetic Diversity and Vector Capacities.</title>
        <authorList>
            <consortium name="Tick Genome and Microbiome Consortium (TIGMIC)"/>
            <person name="Jia N."/>
            <person name="Wang J."/>
            <person name="Shi W."/>
            <person name="Du L."/>
            <person name="Sun Y."/>
            <person name="Zhan W."/>
            <person name="Jiang J.F."/>
            <person name="Wang Q."/>
            <person name="Zhang B."/>
            <person name="Ji P."/>
            <person name="Bell-Sakyi L."/>
            <person name="Cui X.M."/>
            <person name="Yuan T.T."/>
            <person name="Jiang B.G."/>
            <person name="Yang W.F."/>
            <person name="Lam T.T."/>
            <person name="Chang Q.C."/>
            <person name="Ding S.J."/>
            <person name="Wang X.J."/>
            <person name="Zhu J.G."/>
            <person name="Ruan X.D."/>
            <person name="Zhao L."/>
            <person name="Wei J.T."/>
            <person name="Ye R.Z."/>
            <person name="Que T.C."/>
            <person name="Du C.H."/>
            <person name="Zhou Y.H."/>
            <person name="Cheng J.X."/>
            <person name="Dai P.F."/>
            <person name="Guo W.B."/>
            <person name="Han X.H."/>
            <person name="Huang E.J."/>
            <person name="Li L.F."/>
            <person name="Wei W."/>
            <person name="Gao Y.C."/>
            <person name="Liu J.Z."/>
            <person name="Shao H.Z."/>
            <person name="Wang X."/>
            <person name="Wang C.C."/>
            <person name="Yang T.C."/>
            <person name="Huo Q.B."/>
            <person name="Li W."/>
            <person name="Chen H.Y."/>
            <person name="Chen S.E."/>
            <person name="Zhou L.G."/>
            <person name="Ni X.B."/>
            <person name="Tian J.H."/>
            <person name="Sheng Y."/>
            <person name="Liu T."/>
            <person name="Pan Y.S."/>
            <person name="Xia L.Y."/>
            <person name="Li J."/>
            <person name="Zhao F."/>
            <person name="Cao W.C."/>
        </authorList>
    </citation>
    <scope>NUCLEOTIDE SEQUENCE</scope>
    <source>
        <strain evidence="2">Rsan-2018</strain>
    </source>
</reference>
<dbReference type="AlphaFoldDB" id="A0A9D4PNY1"/>
<gene>
    <name evidence="2" type="ORF">HPB52_011084</name>
</gene>
<organism evidence="2 3">
    <name type="scientific">Rhipicephalus sanguineus</name>
    <name type="common">Brown dog tick</name>
    <name type="synonym">Ixodes sanguineus</name>
    <dbReference type="NCBI Taxonomy" id="34632"/>
    <lineage>
        <taxon>Eukaryota</taxon>
        <taxon>Metazoa</taxon>
        <taxon>Ecdysozoa</taxon>
        <taxon>Arthropoda</taxon>
        <taxon>Chelicerata</taxon>
        <taxon>Arachnida</taxon>
        <taxon>Acari</taxon>
        <taxon>Parasitiformes</taxon>
        <taxon>Ixodida</taxon>
        <taxon>Ixodoidea</taxon>
        <taxon>Ixodidae</taxon>
        <taxon>Rhipicephalinae</taxon>
        <taxon>Rhipicephalus</taxon>
        <taxon>Rhipicephalus</taxon>
    </lineage>
</organism>
<feature type="region of interest" description="Disordered" evidence="1">
    <location>
        <begin position="35"/>
        <end position="152"/>
    </location>
</feature>
<evidence type="ECO:0000256" key="1">
    <source>
        <dbReference type="SAM" id="MobiDB-lite"/>
    </source>
</evidence>
<evidence type="ECO:0000313" key="2">
    <source>
        <dbReference type="EMBL" id="KAH7947381.1"/>
    </source>
</evidence>
<protein>
    <submittedName>
        <fullName evidence="2">Uncharacterized protein</fullName>
    </submittedName>
</protein>
<proteinExistence type="predicted"/>
<evidence type="ECO:0000313" key="3">
    <source>
        <dbReference type="Proteomes" id="UP000821837"/>
    </source>
</evidence>
<dbReference type="Proteomes" id="UP000821837">
    <property type="component" value="Chromosome 6"/>
</dbReference>
<reference evidence="2" key="2">
    <citation type="submission" date="2021-09" db="EMBL/GenBank/DDBJ databases">
        <authorList>
            <person name="Jia N."/>
            <person name="Wang J."/>
            <person name="Shi W."/>
            <person name="Du L."/>
            <person name="Sun Y."/>
            <person name="Zhan W."/>
            <person name="Jiang J."/>
            <person name="Wang Q."/>
            <person name="Zhang B."/>
            <person name="Ji P."/>
            <person name="Sakyi L.B."/>
            <person name="Cui X."/>
            <person name="Yuan T."/>
            <person name="Jiang B."/>
            <person name="Yang W."/>
            <person name="Lam T.T.-Y."/>
            <person name="Chang Q."/>
            <person name="Ding S."/>
            <person name="Wang X."/>
            <person name="Zhu J."/>
            <person name="Ruan X."/>
            <person name="Zhao L."/>
            <person name="Wei J."/>
            <person name="Que T."/>
            <person name="Du C."/>
            <person name="Cheng J."/>
            <person name="Dai P."/>
            <person name="Han X."/>
            <person name="Huang E."/>
            <person name="Gao Y."/>
            <person name="Liu J."/>
            <person name="Shao H."/>
            <person name="Ye R."/>
            <person name="Li L."/>
            <person name="Wei W."/>
            <person name="Wang X."/>
            <person name="Wang C."/>
            <person name="Huo Q."/>
            <person name="Li W."/>
            <person name="Guo W."/>
            <person name="Chen H."/>
            <person name="Chen S."/>
            <person name="Zhou L."/>
            <person name="Zhou L."/>
            <person name="Ni X."/>
            <person name="Tian J."/>
            <person name="Zhou Y."/>
            <person name="Sheng Y."/>
            <person name="Liu T."/>
            <person name="Pan Y."/>
            <person name="Xia L."/>
            <person name="Li J."/>
            <person name="Zhao F."/>
            <person name="Cao W."/>
        </authorList>
    </citation>
    <scope>NUCLEOTIDE SEQUENCE</scope>
    <source>
        <strain evidence="2">Rsan-2018</strain>
        <tissue evidence="2">Larvae</tissue>
    </source>
</reference>